<dbReference type="InterPro" id="IPR010994">
    <property type="entry name" value="RuvA_2-like"/>
</dbReference>
<gene>
    <name evidence="1" type="ORF">E6G99_04435</name>
</gene>
<name>A0A537LKA2_9BACT</name>
<organism evidence="1 2">
    <name type="scientific">Candidatus Segetimicrobium genomatis</name>
    <dbReference type="NCBI Taxonomy" id="2569760"/>
    <lineage>
        <taxon>Bacteria</taxon>
        <taxon>Bacillati</taxon>
        <taxon>Candidatus Sysuimicrobiota</taxon>
        <taxon>Candidatus Sysuimicrobiia</taxon>
        <taxon>Candidatus Sysuimicrobiales</taxon>
        <taxon>Candidatus Segetimicrobiaceae</taxon>
        <taxon>Candidatus Segetimicrobium</taxon>
    </lineage>
</organism>
<dbReference type="PANTHER" id="PTHR30562">
    <property type="entry name" value="UVRC/OXIDOREDUCTASE"/>
    <property type="match status" value="1"/>
</dbReference>
<dbReference type="InterPro" id="IPR050066">
    <property type="entry name" value="UvrABC_protein_C"/>
</dbReference>
<dbReference type="Pfam" id="PF14520">
    <property type="entry name" value="HHH_5"/>
    <property type="match status" value="1"/>
</dbReference>
<dbReference type="EMBL" id="VBAJ01000099">
    <property type="protein sequence ID" value="TMJ08441.1"/>
    <property type="molecule type" value="Genomic_DNA"/>
</dbReference>
<dbReference type="GO" id="GO:0006974">
    <property type="term" value="P:DNA damage response"/>
    <property type="evidence" value="ECO:0007669"/>
    <property type="project" value="TreeGrafter"/>
</dbReference>
<sequence length="82" mass="9782">RFANAYHQKLRERRIVFSVLDEIKGIGEKRKRELIRRFGSVRHVREAPADQIAEVVGPKMAQKVLEYLRQHPDVRYKDEVVR</sequence>
<feature type="non-terminal residue" evidence="1">
    <location>
        <position position="1"/>
    </location>
</feature>
<reference evidence="1 2" key="1">
    <citation type="journal article" date="2019" name="Nat. Microbiol.">
        <title>Mediterranean grassland soil C-N compound turnover is dependent on rainfall and depth, and is mediated by genomically divergent microorganisms.</title>
        <authorList>
            <person name="Diamond S."/>
            <person name="Andeer P.F."/>
            <person name="Li Z."/>
            <person name="Crits-Christoph A."/>
            <person name="Burstein D."/>
            <person name="Anantharaman K."/>
            <person name="Lane K.R."/>
            <person name="Thomas B.C."/>
            <person name="Pan C."/>
            <person name="Northen T.R."/>
            <person name="Banfield J.F."/>
        </authorList>
    </citation>
    <scope>NUCLEOTIDE SEQUENCE [LARGE SCALE GENOMIC DNA]</scope>
    <source>
        <strain evidence="1">NP_2</strain>
    </source>
</reference>
<protein>
    <submittedName>
        <fullName evidence="1">Excinuclease ABC subunit C</fullName>
    </submittedName>
</protein>
<dbReference type="PANTHER" id="PTHR30562:SF1">
    <property type="entry name" value="UVRABC SYSTEM PROTEIN C"/>
    <property type="match status" value="1"/>
</dbReference>
<evidence type="ECO:0000313" key="1">
    <source>
        <dbReference type="EMBL" id="TMJ08441.1"/>
    </source>
</evidence>
<evidence type="ECO:0000313" key="2">
    <source>
        <dbReference type="Proteomes" id="UP000318661"/>
    </source>
</evidence>
<comment type="caution">
    <text evidence="1">The sequence shown here is derived from an EMBL/GenBank/DDBJ whole genome shotgun (WGS) entry which is preliminary data.</text>
</comment>
<dbReference type="Gene3D" id="1.10.150.20">
    <property type="entry name" value="5' to 3' exonuclease, C-terminal subdomain"/>
    <property type="match status" value="1"/>
</dbReference>
<dbReference type="SUPFAM" id="SSF47781">
    <property type="entry name" value="RuvA domain 2-like"/>
    <property type="match status" value="1"/>
</dbReference>
<dbReference type="GO" id="GO:0009380">
    <property type="term" value="C:excinuclease repair complex"/>
    <property type="evidence" value="ECO:0007669"/>
    <property type="project" value="TreeGrafter"/>
</dbReference>
<dbReference type="Proteomes" id="UP000318661">
    <property type="component" value="Unassembled WGS sequence"/>
</dbReference>
<dbReference type="AlphaFoldDB" id="A0A537LKA2"/>
<accession>A0A537LKA2</accession>
<proteinExistence type="predicted"/>